<protein>
    <submittedName>
        <fullName evidence="2">Uncharacterized protein</fullName>
    </submittedName>
</protein>
<dbReference type="BioCyc" id="AGRO:ATU2357-MONOMER"/>
<feature type="region of interest" description="Disordered" evidence="1">
    <location>
        <begin position="1"/>
        <end position="25"/>
    </location>
</feature>
<evidence type="ECO:0000313" key="2">
    <source>
        <dbReference type="EMBL" id="AAL43345.1"/>
    </source>
</evidence>
<dbReference type="Proteomes" id="UP000000813">
    <property type="component" value="Chromosome circular"/>
</dbReference>
<keyword evidence="3" id="KW-1185">Reference proteome</keyword>
<proteinExistence type="predicted"/>
<evidence type="ECO:0000256" key="1">
    <source>
        <dbReference type="SAM" id="MobiDB-lite"/>
    </source>
</evidence>
<dbReference type="EnsemblBacteria" id="AAL43345">
    <property type="protein sequence ID" value="AAL43345"/>
    <property type="gene ID" value="Atu2357"/>
</dbReference>
<dbReference type="EMBL" id="AE007869">
    <property type="protein sequence ID" value="AAL43345.1"/>
    <property type="molecule type" value="Genomic_DNA"/>
</dbReference>
<organism evidence="2 3">
    <name type="scientific">Agrobacterium fabrum (strain C58 / ATCC 33970)</name>
    <name type="common">Agrobacterium tumefaciens (strain C58)</name>
    <dbReference type="NCBI Taxonomy" id="176299"/>
    <lineage>
        <taxon>Bacteria</taxon>
        <taxon>Pseudomonadati</taxon>
        <taxon>Pseudomonadota</taxon>
        <taxon>Alphaproteobacteria</taxon>
        <taxon>Hyphomicrobiales</taxon>
        <taxon>Rhizobiaceae</taxon>
        <taxon>Rhizobium/Agrobacterium group</taxon>
        <taxon>Agrobacterium</taxon>
        <taxon>Agrobacterium tumefaciens complex</taxon>
    </lineage>
</organism>
<dbReference type="PIR" id="AC2866">
    <property type="entry name" value="AC2866"/>
</dbReference>
<dbReference type="HOGENOM" id="CLU_2748751_0_0_5"/>
<dbReference type="STRING" id="176299.Atu2357"/>
<reference evidence="2 3" key="2">
    <citation type="journal article" date="2001" name="Science">
        <title>Genome sequence of the plant pathogen and biotechnology agent Agrobacterium tumefaciens C58.</title>
        <authorList>
            <person name="Goodner B."/>
            <person name="Hinkle G."/>
            <person name="Gattung S."/>
            <person name="Miller N."/>
            <person name="Blanchard M."/>
            <person name="Qurollo B."/>
            <person name="Goldman B.S."/>
            <person name="Cao Y."/>
            <person name="Askenazi M."/>
            <person name="Halling C."/>
            <person name="Mullin L."/>
            <person name="Houmiel K."/>
            <person name="Gordon J."/>
            <person name="Vaudin M."/>
            <person name="Iartchouk O."/>
            <person name="Epp A."/>
            <person name="Liu F."/>
            <person name="Wollam C."/>
            <person name="Allinger M."/>
            <person name="Doughty D."/>
            <person name="Scott C."/>
            <person name="Lappas C."/>
            <person name="Markelz B."/>
            <person name="Flanagan C."/>
            <person name="Crowell C."/>
            <person name="Gurson J."/>
            <person name="Lomo C."/>
            <person name="Sear C."/>
            <person name="Strub G."/>
            <person name="Cielo C."/>
            <person name="Slater S."/>
        </authorList>
    </citation>
    <scope>NUCLEOTIDE SEQUENCE [LARGE SCALE GENOMIC DNA]</scope>
    <source>
        <strain evidence="3">C58 / ATCC 33970</strain>
    </source>
</reference>
<dbReference type="KEGG" id="atu:Atu2357"/>
<name>Q8UCX6_AGRFC</name>
<reference evidence="2 3" key="1">
    <citation type="journal article" date="2001" name="Science">
        <title>The genome of the natural genetic engineer Agrobacterium tumefaciens C58.</title>
        <authorList>
            <person name="Wood D.W."/>
            <person name="Setubal J.C."/>
            <person name="Kaul R."/>
            <person name="Monks D.E."/>
            <person name="Kitajima J.P."/>
            <person name="Okura V.K."/>
            <person name="Zhou Y."/>
            <person name="Chen L."/>
            <person name="Wood G.E."/>
            <person name="Almeida N.F.Jr."/>
            <person name="Woo L."/>
            <person name="Chen Y."/>
            <person name="Paulsen I.T."/>
            <person name="Eisen J.A."/>
            <person name="Karp P.D."/>
            <person name="Bovee D.Sr."/>
            <person name="Chapman P."/>
            <person name="Clendenning J."/>
            <person name="Deatherage G."/>
            <person name="Gillet W."/>
            <person name="Grant C."/>
            <person name="Kutyavin T."/>
            <person name="Levy R."/>
            <person name="Li M.J."/>
            <person name="McClelland E."/>
            <person name="Palmieri A."/>
            <person name="Raymond C."/>
            <person name="Rouse G."/>
            <person name="Saenphimmachak C."/>
            <person name="Wu Z."/>
            <person name="Romero P."/>
            <person name="Gordon D."/>
            <person name="Zhang S."/>
            <person name="Yoo H."/>
            <person name="Tao Y."/>
            <person name="Biddle P."/>
            <person name="Jung M."/>
            <person name="Krespan W."/>
            <person name="Perry M."/>
            <person name="Gordon-Kamm B."/>
            <person name="Liao L."/>
            <person name="Kim S."/>
            <person name="Hendrick C."/>
            <person name="Zhao Z.Y."/>
            <person name="Dolan M."/>
            <person name="Chumley F."/>
            <person name="Tingey S.V."/>
            <person name="Tomb J.F."/>
            <person name="Gordon M.P."/>
            <person name="Olson M.V."/>
            <person name="Nester E.W."/>
        </authorList>
    </citation>
    <scope>NUCLEOTIDE SEQUENCE [LARGE SCALE GENOMIC DNA]</scope>
    <source>
        <strain evidence="3">C58 / ATCC 33970</strain>
    </source>
</reference>
<gene>
    <name evidence="2" type="ordered locus">Atu2357</name>
</gene>
<dbReference type="AlphaFoldDB" id="Q8UCX6"/>
<evidence type="ECO:0000313" key="3">
    <source>
        <dbReference type="Proteomes" id="UP000000813"/>
    </source>
</evidence>
<sequence length="70" mass="7566">MFRHGDGWAYGARHPNGQTGPSADCPNAAKDELAAVHSALDQDGYPIARTTAASRKNNSDRRVLQILSIF</sequence>
<accession>Q8UCX6</accession>